<dbReference type="GeneID" id="64656707"/>
<comment type="caution">
    <text evidence="2">The sequence shown here is derived from an EMBL/GenBank/DDBJ whole genome shotgun (WGS) entry which is preliminary data.</text>
</comment>
<dbReference type="Proteomes" id="UP001195769">
    <property type="component" value="Unassembled WGS sequence"/>
</dbReference>
<evidence type="ECO:0000313" key="3">
    <source>
        <dbReference type="Proteomes" id="UP001195769"/>
    </source>
</evidence>
<reference evidence="2" key="1">
    <citation type="journal article" date="2020" name="New Phytol.">
        <title>Comparative genomics reveals dynamic genome evolution in host specialist ectomycorrhizal fungi.</title>
        <authorList>
            <person name="Lofgren L.A."/>
            <person name="Nguyen N.H."/>
            <person name="Vilgalys R."/>
            <person name="Ruytinx J."/>
            <person name="Liao H.L."/>
            <person name="Branco S."/>
            <person name="Kuo A."/>
            <person name="LaButti K."/>
            <person name="Lipzen A."/>
            <person name="Andreopoulos W."/>
            <person name="Pangilinan J."/>
            <person name="Riley R."/>
            <person name="Hundley H."/>
            <person name="Na H."/>
            <person name="Barry K."/>
            <person name="Grigoriev I.V."/>
            <person name="Stajich J.E."/>
            <person name="Kennedy P.G."/>
        </authorList>
    </citation>
    <scope>NUCLEOTIDE SEQUENCE</scope>
    <source>
        <strain evidence="2">FC203</strain>
    </source>
</reference>
<evidence type="ECO:0008006" key="4">
    <source>
        <dbReference type="Google" id="ProtNLM"/>
    </source>
</evidence>
<name>A0AAD4E309_9AGAM</name>
<feature type="signal peptide" evidence="1">
    <location>
        <begin position="1"/>
        <end position="26"/>
    </location>
</feature>
<organism evidence="2 3">
    <name type="scientific">Suillus fuscotomentosus</name>
    <dbReference type="NCBI Taxonomy" id="1912939"/>
    <lineage>
        <taxon>Eukaryota</taxon>
        <taxon>Fungi</taxon>
        <taxon>Dikarya</taxon>
        <taxon>Basidiomycota</taxon>
        <taxon>Agaricomycotina</taxon>
        <taxon>Agaricomycetes</taxon>
        <taxon>Agaricomycetidae</taxon>
        <taxon>Boletales</taxon>
        <taxon>Suillineae</taxon>
        <taxon>Suillaceae</taxon>
        <taxon>Suillus</taxon>
    </lineage>
</organism>
<dbReference type="EMBL" id="JABBWK010000047">
    <property type="protein sequence ID" value="KAG1897363.1"/>
    <property type="molecule type" value="Genomic_DNA"/>
</dbReference>
<evidence type="ECO:0000313" key="2">
    <source>
        <dbReference type="EMBL" id="KAG1897363.1"/>
    </source>
</evidence>
<sequence>METGTSTMSFFLCALLPMGLVQYVPAIFSHNSSHWHQVLPNTIPSHNAARPFAGLQSRRFRIASKCSGAHSISRLANLQHEVTCYKEITP</sequence>
<feature type="chain" id="PRO_5042212182" description="Secreted protein" evidence="1">
    <location>
        <begin position="27"/>
        <end position="90"/>
    </location>
</feature>
<proteinExistence type="predicted"/>
<keyword evidence="3" id="KW-1185">Reference proteome</keyword>
<keyword evidence="1" id="KW-0732">Signal</keyword>
<accession>A0AAD4E309</accession>
<dbReference type="AlphaFoldDB" id="A0AAD4E309"/>
<protein>
    <recommendedName>
        <fullName evidence="4">Secreted protein</fullName>
    </recommendedName>
</protein>
<evidence type="ECO:0000256" key="1">
    <source>
        <dbReference type="SAM" id="SignalP"/>
    </source>
</evidence>
<gene>
    <name evidence="2" type="ORF">F5891DRAFT_1049095</name>
</gene>
<dbReference type="RefSeq" id="XP_041222939.1">
    <property type="nucleotide sequence ID" value="XM_041362409.1"/>
</dbReference>